<feature type="region of interest" description="Disordered" evidence="1">
    <location>
        <begin position="171"/>
        <end position="197"/>
    </location>
</feature>
<evidence type="ECO:0000313" key="3">
    <source>
        <dbReference type="Proteomes" id="UP000294664"/>
    </source>
</evidence>
<reference evidence="2 3" key="1">
    <citation type="submission" date="2019-03" db="EMBL/GenBank/DDBJ databases">
        <title>Genomic Encyclopedia of Type Strains, Phase IV (KMG-IV): sequencing the most valuable type-strain genomes for metagenomic binning, comparative biology and taxonomic classification.</title>
        <authorList>
            <person name="Goeker M."/>
        </authorList>
    </citation>
    <scope>NUCLEOTIDE SEQUENCE [LARGE SCALE GENOMIC DNA]</scope>
    <source>
        <strain evidence="2 3">DSM 9035</strain>
    </source>
</reference>
<evidence type="ECO:0000313" key="2">
    <source>
        <dbReference type="EMBL" id="TCT07636.1"/>
    </source>
</evidence>
<dbReference type="EMBL" id="SMAI01000001">
    <property type="protein sequence ID" value="TCT07636.1"/>
    <property type="molecule type" value="Genomic_DNA"/>
</dbReference>
<organism evidence="2 3">
    <name type="scientific">Aquabacter spiritensis</name>
    <dbReference type="NCBI Taxonomy" id="933073"/>
    <lineage>
        <taxon>Bacteria</taxon>
        <taxon>Pseudomonadati</taxon>
        <taxon>Pseudomonadota</taxon>
        <taxon>Alphaproteobacteria</taxon>
        <taxon>Hyphomicrobiales</taxon>
        <taxon>Xanthobacteraceae</taxon>
        <taxon>Aquabacter</taxon>
    </lineage>
</organism>
<dbReference type="OrthoDB" id="8455189at2"/>
<name>A0A4R3M485_9HYPH</name>
<dbReference type="Proteomes" id="UP000294664">
    <property type="component" value="Unassembled WGS sequence"/>
</dbReference>
<evidence type="ECO:0008006" key="4">
    <source>
        <dbReference type="Google" id="ProtNLM"/>
    </source>
</evidence>
<accession>A0A4R3M485</accession>
<protein>
    <recommendedName>
        <fullName evidence="4">Heat induced stress protein YflT</fullName>
    </recommendedName>
</protein>
<dbReference type="InterPro" id="IPR052948">
    <property type="entry name" value="Low_temp-induced_all0457"/>
</dbReference>
<keyword evidence="3" id="KW-1185">Reference proteome</keyword>
<sequence length="197" mass="19478">MTTTLTALYDTREAALGAVRDLKVVGLEDTDMSLIASGDPAPAMPQGDGDVLVEAGAGAAVGAGVGGTGGLLAGLGLITIPGIGPVLAAGWLATAAAGAVAGAAVGGAAGGLIGALVADGVGEDDAHLYAEAVRRGGTLVIARVPNLRLEAARTVLDARRAVDPATRRAAYRDEGWTGFDPDAPRPAPRDTRPDRPV</sequence>
<dbReference type="PANTHER" id="PTHR36109">
    <property type="entry name" value="MEMBRANE PROTEIN-RELATED"/>
    <property type="match status" value="1"/>
</dbReference>
<proteinExistence type="predicted"/>
<dbReference type="PANTHER" id="PTHR36109:SF2">
    <property type="entry name" value="MEMBRANE PROTEIN"/>
    <property type="match status" value="1"/>
</dbReference>
<evidence type="ECO:0000256" key="1">
    <source>
        <dbReference type="SAM" id="MobiDB-lite"/>
    </source>
</evidence>
<dbReference type="RefSeq" id="WP_132028622.1">
    <property type="nucleotide sequence ID" value="NZ_SMAI01000001.1"/>
</dbReference>
<gene>
    <name evidence="2" type="ORF">EDC64_101155</name>
</gene>
<dbReference type="AlphaFoldDB" id="A0A4R3M485"/>
<feature type="compositionally biased region" description="Basic and acidic residues" evidence="1">
    <location>
        <begin position="187"/>
        <end position="197"/>
    </location>
</feature>
<comment type="caution">
    <text evidence="2">The sequence shown here is derived from an EMBL/GenBank/DDBJ whole genome shotgun (WGS) entry which is preliminary data.</text>
</comment>